<keyword evidence="1" id="KW-0175">Coiled coil</keyword>
<dbReference type="AlphaFoldDB" id="A0A183DI86"/>
<gene>
    <name evidence="2" type="ORF">GPUH_LOCUS8426</name>
</gene>
<accession>A0A183DI86</accession>
<protein>
    <submittedName>
        <fullName evidence="4">Mediator of RNA polymerase II transcription subunit 9</fullName>
    </submittedName>
</protein>
<organism evidence="4">
    <name type="scientific">Gongylonema pulchrum</name>
    <dbReference type="NCBI Taxonomy" id="637853"/>
    <lineage>
        <taxon>Eukaryota</taxon>
        <taxon>Metazoa</taxon>
        <taxon>Ecdysozoa</taxon>
        <taxon>Nematoda</taxon>
        <taxon>Chromadorea</taxon>
        <taxon>Rhabditida</taxon>
        <taxon>Spirurina</taxon>
        <taxon>Spiruromorpha</taxon>
        <taxon>Spiruroidea</taxon>
        <taxon>Gongylonematidae</taxon>
        <taxon>Gongylonema</taxon>
    </lineage>
</organism>
<dbReference type="Proteomes" id="UP000271098">
    <property type="component" value="Unassembled WGS sequence"/>
</dbReference>
<reference evidence="4" key="1">
    <citation type="submission" date="2016-06" db="UniProtKB">
        <authorList>
            <consortium name="WormBaseParasite"/>
        </authorList>
    </citation>
    <scope>IDENTIFICATION</scope>
</reference>
<keyword evidence="3" id="KW-1185">Reference proteome</keyword>
<name>A0A183DI86_9BILA</name>
<proteinExistence type="predicted"/>
<evidence type="ECO:0000313" key="3">
    <source>
        <dbReference type="Proteomes" id="UP000271098"/>
    </source>
</evidence>
<dbReference type="WBParaSite" id="GPUH_0000843601-mRNA-1">
    <property type="protein sequence ID" value="GPUH_0000843601-mRNA-1"/>
    <property type="gene ID" value="GPUH_0000843601"/>
</dbReference>
<dbReference type="EMBL" id="UYRT01024561">
    <property type="protein sequence ID" value="VDK62603.1"/>
    <property type="molecule type" value="Genomic_DNA"/>
</dbReference>
<evidence type="ECO:0000313" key="2">
    <source>
        <dbReference type="EMBL" id="VDK62603.1"/>
    </source>
</evidence>
<evidence type="ECO:0000313" key="4">
    <source>
        <dbReference type="WBParaSite" id="GPUH_0000843601-mRNA-1"/>
    </source>
</evidence>
<sequence length="81" mass="9357">MVFYIIIAAGGESEDEIERIANELEEFFEKAQNVISNCAQIPPGEERQGRVNKLQQQLQEQDKNITFLANNHPDKEKARFH</sequence>
<evidence type="ECO:0000256" key="1">
    <source>
        <dbReference type="SAM" id="Coils"/>
    </source>
</evidence>
<reference evidence="2 3" key="2">
    <citation type="submission" date="2018-11" db="EMBL/GenBank/DDBJ databases">
        <authorList>
            <consortium name="Pathogen Informatics"/>
        </authorList>
    </citation>
    <scope>NUCLEOTIDE SEQUENCE [LARGE SCALE GENOMIC DNA]</scope>
</reference>
<feature type="coiled-coil region" evidence="1">
    <location>
        <begin position="17"/>
        <end position="71"/>
    </location>
</feature>